<dbReference type="EMBL" id="GBRH01250813">
    <property type="protein sequence ID" value="JAD47082.1"/>
    <property type="molecule type" value="Transcribed_RNA"/>
</dbReference>
<protein>
    <submittedName>
        <fullName evidence="1">Uncharacterized protein</fullName>
    </submittedName>
</protein>
<accession>A0A0A9AJ31</accession>
<organism evidence="1">
    <name type="scientific">Arundo donax</name>
    <name type="common">Giant reed</name>
    <name type="synonym">Donax arundinaceus</name>
    <dbReference type="NCBI Taxonomy" id="35708"/>
    <lineage>
        <taxon>Eukaryota</taxon>
        <taxon>Viridiplantae</taxon>
        <taxon>Streptophyta</taxon>
        <taxon>Embryophyta</taxon>
        <taxon>Tracheophyta</taxon>
        <taxon>Spermatophyta</taxon>
        <taxon>Magnoliopsida</taxon>
        <taxon>Liliopsida</taxon>
        <taxon>Poales</taxon>
        <taxon>Poaceae</taxon>
        <taxon>PACMAD clade</taxon>
        <taxon>Arundinoideae</taxon>
        <taxon>Arundineae</taxon>
        <taxon>Arundo</taxon>
    </lineage>
</organism>
<name>A0A0A9AJ31_ARUDO</name>
<reference evidence="1" key="2">
    <citation type="journal article" date="2015" name="Data Brief">
        <title>Shoot transcriptome of the giant reed, Arundo donax.</title>
        <authorList>
            <person name="Barrero R.A."/>
            <person name="Guerrero F.D."/>
            <person name="Moolhuijzen P."/>
            <person name="Goolsby J.A."/>
            <person name="Tidwell J."/>
            <person name="Bellgard S.E."/>
            <person name="Bellgard M.I."/>
        </authorList>
    </citation>
    <scope>NUCLEOTIDE SEQUENCE</scope>
    <source>
        <tissue evidence="1">Shoot tissue taken approximately 20 cm above the soil surface</tissue>
    </source>
</reference>
<sequence>MPLLRSLTGGGDGGGAEAGGCGALLAELKQLWG</sequence>
<evidence type="ECO:0000313" key="1">
    <source>
        <dbReference type="EMBL" id="JAD47082.1"/>
    </source>
</evidence>
<dbReference type="AlphaFoldDB" id="A0A0A9AJ31"/>
<reference evidence="1" key="1">
    <citation type="submission" date="2014-09" db="EMBL/GenBank/DDBJ databases">
        <authorList>
            <person name="Magalhaes I.L.F."/>
            <person name="Oliveira U."/>
            <person name="Santos F.R."/>
            <person name="Vidigal T.H.D.A."/>
            <person name="Brescovit A.D."/>
            <person name="Santos A.J."/>
        </authorList>
    </citation>
    <scope>NUCLEOTIDE SEQUENCE</scope>
    <source>
        <tissue evidence="1">Shoot tissue taken approximately 20 cm above the soil surface</tissue>
    </source>
</reference>
<proteinExistence type="predicted"/>